<comment type="similarity">
    <text evidence="2">Belongs to the fimbrial protein family.</text>
</comment>
<dbReference type="Pfam" id="PF00419">
    <property type="entry name" value="Fimbrial"/>
    <property type="match status" value="1"/>
</dbReference>
<protein>
    <submittedName>
        <fullName evidence="7">Fimbrial protein</fullName>
    </submittedName>
</protein>
<comment type="subcellular location">
    <subcellularLocation>
        <location evidence="1">Fimbrium</location>
    </subcellularLocation>
</comment>
<keyword evidence="4" id="KW-0281">Fimbrium</keyword>
<keyword evidence="3 5" id="KW-0732">Signal</keyword>
<evidence type="ECO:0000313" key="7">
    <source>
        <dbReference type="EMBL" id="WMY72964.1"/>
    </source>
</evidence>
<dbReference type="RefSeq" id="WP_309875159.1">
    <property type="nucleotide sequence ID" value="NZ_CP133838.1"/>
</dbReference>
<dbReference type="PANTHER" id="PTHR33420:SF31">
    <property type="entry name" value="TYPE 1 FIMBRIN D-MANNOSE SPECIFIC ADHESIN"/>
    <property type="match status" value="1"/>
</dbReference>
<feature type="domain" description="Fimbrial-type adhesion" evidence="6">
    <location>
        <begin position="194"/>
        <end position="340"/>
    </location>
</feature>
<evidence type="ECO:0000256" key="3">
    <source>
        <dbReference type="ARBA" id="ARBA00022729"/>
    </source>
</evidence>
<evidence type="ECO:0000256" key="2">
    <source>
        <dbReference type="ARBA" id="ARBA00006671"/>
    </source>
</evidence>
<organism evidence="7 8">
    <name type="scientific">Buttiauxella selenatireducens</name>
    <dbReference type="NCBI Taxonomy" id="3073902"/>
    <lineage>
        <taxon>Bacteria</taxon>
        <taxon>Pseudomonadati</taxon>
        <taxon>Pseudomonadota</taxon>
        <taxon>Gammaproteobacteria</taxon>
        <taxon>Enterobacterales</taxon>
        <taxon>Enterobacteriaceae</taxon>
        <taxon>Buttiauxella</taxon>
    </lineage>
</organism>
<evidence type="ECO:0000256" key="4">
    <source>
        <dbReference type="ARBA" id="ARBA00023263"/>
    </source>
</evidence>
<evidence type="ECO:0000256" key="5">
    <source>
        <dbReference type="SAM" id="SignalP"/>
    </source>
</evidence>
<reference evidence="7 8" key="1">
    <citation type="submission" date="2023-09" db="EMBL/GenBank/DDBJ databases">
        <title>Buttiauxella selenatireducens sp. nov., isolated from the rhizosphere of Cardamine hupingshanesis.</title>
        <authorList>
            <person name="Zhang S."/>
            <person name="Xu Z."/>
            <person name="Wang H."/>
            <person name="Guo Y."/>
        </authorList>
    </citation>
    <scope>NUCLEOTIDE SEQUENCE [LARGE SCALE GENOMIC DNA]</scope>
    <source>
        <strain evidence="7 8">R73</strain>
    </source>
</reference>
<evidence type="ECO:0000313" key="8">
    <source>
        <dbReference type="Proteomes" id="UP001246690"/>
    </source>
</evidence>
<dbReference type="Gene3D" id="2.60.40.1090">
    <property type="entry name" value="Fimbrial-type adhesion domain"/>
    <property type="match status" value="1"/>
</dbReference>
<feature type="signal peptide" evidence="5">
    <location>
        <begin position="1"/>
        <end position="20"/>
    </location>
</feature>
<sequence>MKKIIALLVIVLGYATNGFAAADKVCYPSSGTPGKQNFTIAKTLTKEENMANAVLVDKESTTSSGSVSFTCDCTSPNTSVSHWWSTQGMFPYTSSNGYSWQQLSPFLAASVELYIYNSGGNNMHAVPFTGISNKVSEKCGMSGSAASGSRGTVSIKIIKPAVGQINFNGTVAKMWHYRKANYINPADPVEMMVNLNLNITVPEGCTLLAGSTLNIDLGSQTRQTQFVGQPYPEPPTSYTPRAVNLQFDCDFANAALDVVLSGNADDQGQGFATSSPDVSVIVTDSNGSIIPPNTEAGKVNVGLSTITDTLKLKAYPTNSGSEVAPNAAPYTATATILLTYE</sequence>
<accession>A0ABY9S623</accession>
<dbReference type="SUPFAM" id="SSF49401">
    <property type="entry name" value="Bacterial adhesins"/>
    <property type="match status" value="1"/>
</dbReference>
<dbReference type="InterPro" id="IPR036937">
    <property type="entry name" value="Adhesion_dom_fimbrial_sf"/>
</dbReference>
<dbReference type="InterPro" id="IPR000259">
    <property type="entry name" value="Adhesion_dom_fimbrial"/>
</dbReference>
<evidence type="ECO:0000259" key="6">
    <source>
        <dbReference type="Pfam" id="PF00419"/>
    </source>
</evidence>
<dbReference type="PANTHER" id="PTHR33420">
    <property type="entry name" value="FIMBRIAL SUBUNIT ELFA-RELATED"/>
    <property type="match status" value="1"/>
</dbReference>
<evidence type="ECO:0000256" key="1">
    <source>
        <dbReference type="ARBA" id="ARBA00004561"/>
    </source>
</evidence>
<feature type="chain" id="PRO_5045427116" evidence="5">
    <location>
        <begin position="21"/>
        <end position="341"/>
    </location>
</feature>
<keyword evidence="8" id="KW-1185">Reference proteome</keyword>
<proteinExistence type="inferred from homology"/>
<dbReference type="InterPro" id="IPR050263">
    <property type="entry name" value="Bact_Fimbrial_Adh_Pro"/>
</dbReference>
<dbReference type="Proteomes" id="UP001246690">
    <property type="component" value="Chromosome"/>
</dbReference>
<gene>
    <name evidence="7" type="ORF">RHD99_16000</name>
</gene>
<dbReference type="InterPro" id="IPR008966">
    <property type="entry name" value="Adhesion_dom_sf"/>
</dbReference>
<dbReference type="EMBL" id="CP133838">
    <property type="protein sequence ID" value="WMY72964.1"/>
    <property type="molecule type" value="Genomic_DNA"/>
</dbReference>
<name>A0ABY9S623_9ENTR</name>